<evidence type="ECO:0000256" key="1">
    <source>
        <dbReference type="ARBA" id="ARBA00022679"/>
    </source>
</evidence>
<organism evidence="3 4">
    <name type="scientific">Dyadobacter psychrophilus</name>
    <dbReference type="NCBI Taxonomy" id="651661"/>
    <lineage>
        <taxon>Bacteria</taxon>
        <taxon>Pseudomonadati</taxon>
        <taxon>Bacteroidota</taxon>
        <taxon>Cytophagia</taxon>
        <taxon>Cytophagales</taxon>
        <taxon>Spirosomataceae</taxon>
        <taxon>Dyadobacter</taxon>
    </lineage>
</organism>
<dbReference type="Proteomes" id="UP000190897">
    <property type="component" value="Unassembled WGS sequence"/>
</dbReference>
<dbReference type="NCBIfam" id="TIGR03991">
    <property type="entry name" value="alt_bact_glmU"/>
    <property type="match status" value="1"/>
</dbReference>
<dbReference type="GO" id="GO:0016746">
    <property type="term" value="F:acyltransferase activity"/>
    <property type="evidence" value="ECO:0007669"/>
    <property type="project" value="UniProtKB-KW"/>
</dbReference>
<dbReference type="GO" id="GO:0016779">
    <property type="term" value="F:nucleotidyltransferase activity"/>
    <property type="evidence" value="ECO:0007669"/>
    <property type="project" value="UniProtKB-ARBA"/>
</dbReference>
<evidence type="ECO:0000313" key="4">
    <source>
        <dbReference type="Proteomes" id="UP000190897"/>
    </source>
</evidence>
<dbReference type="STRING" id="651661.SAMN05660293_05150"/>
<dbReference type="Pfam" id="PF13562">
    <property type="entry name" value="NTP_transf_4"/>
    <property type="match status" value="1"/>
</dbReference>
<keyword evidence="1 3" id="KW-0808">Transferase</keyword>
<dbReference type="SUPFAM" id="SSF51161">
    <property type="entry name" value="Trimeric LpxA-like enzymes"/>
    <property type="match status" value="1"/>
</dbReference>
<dbReference type="AlphaFoldDB" id="A0A1T5HA76"/>
<reference evidence="4" key="1">
    <citation type="submission" date="2017-02" db="EMBL/GenBank/DDBJ databases">
        <authorList>
            <person name="Varghese N."/>
            <person name="Submissions S."/>
        </authorList>
    </citation>
    <scope>NUCLEOTIDE SEQUENCE [LARGE SCALE GENOMIC DNA]</scope>
    <source>
        <strain evidence="4">DSM 22270</strain>
    </source>
</reference>
<dbReference type="InterPro" id="IPR050065">
    <property type="entry name" value="GlmU-like"/>
</dbReference>
<dbReference type="PANTHER" id="PTHR43584">
    <property type="entry name" value="NUCLEOTIDYL TRANSFERASE"/>
    <property type="match status" value="1"/>
</dbReference>
<dbReference type="EMBL" id="FUZA01000010">
    <property type="protein sequence ID" value="SKC17615.1"/>
    <property type="molecule type" value="Genomic_DNA"/>
</dbReference>
<dbReference type="InterPro" id="IPR011004">
    <property type="entry name" value="Trimer_LpxA-like_sf"/>
</dbReference>
<protein>
    <submittedName>
        <fullName evidence="3">UDP-N-acetylglucosamine diphosphorylase/glucosamine-1-phosphate N-acetyltransferase</fullName>
    </submittedName>
</protein>
<proteinExistence type="predicted"/>
<keyword evidence="4" id="KW-1185">Reference proteome</keyword>
<evidence type="ECO:0000313" key="3">
    <source>
        <dbReference type="EMBL" id="SKC17615.1"/>
    </source>
</evidence>
<accession>A0A1T5HA76</accession>
<gene>
    <name evidence="3" type="ORF">SAMN05660293_05150</name>
</gene>
<evidence type="ECO:0000256" key="2">
    <source>
        <dbReference type="ARBA" id="ARBA00023315"/>
    </source>
</evidence>
<sequence>MYILQETASFFALTKKMGELWHHILALPMPTIILFDDPVIRLQLLPFTYTRPVSAIRCGISKISEKWSSWLDEDVSYQTADYLSAAFPLVSSSDNIYINGGLCPDAGLVEEIQKLPPQSALVSGNDILTVRSNAAWQSDMGVSDFAQLIYAKPFTLIRNVWDIFALNGEQIKADFGKITANRVSEALNDPFTHCYNPANIFIESGATVKASILNAENGPIYIGKDALIQEGSMIQGPFSIGEGGVLAQGTKIRPNTTVGPFSKLGGEVSNCVIFGYSNKGHDGYLGNSVLGEWCNLGANTNNSNLKNDHSSVKLHSYVSNNLVDTGLRFCGLMMGDYSKAGISTMFNTGSVVGVSVNVFGAGFQAKHTPSFSWGGNAEGFAEYRFQKALHVAQDTVSRRNVTFGEDDERILKAVFEQTREQRDFEC</sequence>
<dbReference type="InterPro" id="IPR023917">
    <property type="entry name" value="Bifunctiontional_GlmU_bac-type"/>
</dbReference>
<name>A0A1T5HA76_9BACT</name>
<keyword evidence="2" id="KW-0012">Acyltransferase</keyword>
<dbReference type="Gene3D" id="2.160.10.10">
    <property type="entry name" value="Hexapeptide repeat proteins"/>
    <property type="match status" value="1"/>
</dbReference>